<organism evidence="5 6">
    <name type="scientific">Dictyocaulus viviparus</name>
    <name type="common">Bovine lungworm</name>
    <dbReference type="NCBI Taxonomy" id="29172"/>
    <lineage>
        <taxon>Eukaryota</taxon>
        <taxon>Metazoa</taxon>
        <taxon>Ecdysozoa</taxon>
        <taxon>Nematoda</taxon>
        <taxon>Chromadorea</taxon>
        <taxon>Rhabditida</taxon>
        <taxon>Rhabditina</taxon>
        <taxon>Rhabditomorpha</taxon>
        <taxon>Strongyloidea</taxon>
        <taxon>Metastrongylidae</taxon>
        <taxon>Dictyocaulus</taxon>
    </lineage>
</organism>
<dbReference type="AlphaFoldDB" id="A0A0D8XDX6"/>
<reference evidence="5 6" key="1">
    <citation type="submission" date="2013-11" db="EMBL/GenBank/DDBJ databases">
        <title>Draft genome of the bovine lungworm Dictyocaulus viviparus.</title>
        <authorList>
            <person name="Mitreva M."/>
        </authorList>
    </citation>
    <scope>NUCLEOTIDE SEQUENCE [LARGE SCALE GENOMIC DNA]</scope>
    <source>
        <strain evidence="5 6">HannoverDv2000</strain>
    </source>
</reference>
<comment type="similarity">
    <text evidence="1">Belongs to the acetyltransferase family.</text>
</comment>
<evidence type="ECO:0000256" key="1">
    <source>
        <dbReference type="ARBA" id="ARBA00008694"/>
    </source>
</evidence>
<dbReference type="PROSITE" id="PS51186">
    <property type="entry name" value="GNAT"/>
    <property type="match status" value="1"/>
</dbReference>
<evidence type="ECO:0000259" key="4">
    <source>
        <dbReference type="PROSITE" id="PS51186"/>
    </source>
</evidence>
<dbReference type="PANTHER" id="PTHR10545">
    <property type="entry name" value="DIAMINE N-ACETYLTRANSFERASE"/>
    <property type="match status" value="1"/>
</dbReference>
<keyword evidence="2 5" id="KW-0808">Transferase</keyword>
<accession>A0A0D8XDX6</accession>
<sequence length="163" mass="18956">MQISVSRATSADAAVLMKLIKELAEFERQPDSVEVDDEQLANDLKSGSVDGFILREGDEAVAMLLFYFAYSTWVGKFIHMEDLYVRPAFRRKGYGKMLWRELGLLAKQMNLKRIQWNVLEWNSNAIAFYEKLPCENMTKTEGWLLYRLDTNGIDKLAELERNY</sequence>
<dbReference type="Pfam" id="PF00583">
    <property type="entry name" value="Acetyltransf_1"/>
    <property type="match status" value="1"/>
</dbReference>
<evidence type="ECO:0000313" key="6">
    <source>
        <dbReference type="Proteomes" id="UP000053766"/>
    </source>
</evidence>
<dbReference type="STRING" id="29172.A0A0D8XDX6"/>
<dbReference type="InterPro" id="IPR016181">
    <property type="entry name" value="Acyl_CoA_acyltransferase"/>
</dbReference>
<evidence type="ECO:0000256" key="3">
    <source>
        <dbReference type="ARBA" id="ARBA00023315"/>
    </source>
</evidence>
<dbReference type="PANTHER" id="PTHR10545:SF29">
    <property type="entry name" value="GH14572P-RELATED"/>
    <property type="match status" value="1"/>
</dbReference>
<dbReference type="SUPFAM" id="SSF55729">
    <property type="entry name" value="Acyl-CoA N-acyltransferases (Nat)"/>
    <property type="match status" value="1"/>
</dbReference>
<keyword evidence="3" id="KW-0012">Acyltransferase</keyword>
<protein>
    <submittedName>
        <fullName evidence="5">Acetyltransferase, GNAT family</fullName>
    </submittedName>
</protein>
<dbReference type="Gene3D" id="3.40.630.30">
    <property type="match status" value="1"/>
</dbReference>
<dbReference type="OrthoDB" id="7305308at2759"/>
<reference evidence="6" key="2">
    <citation type="journal article" date="2016" name="Sci. Rep.">
        <title>Dictyocaulus viviparus genome, variome and transcriptome elucidate lungworm biology and support future intervention.</title>
        <authorList>
            <person name="McNulty S.N."/>
            <person name="Strube C."/>
            <person name="Rosa B.A."/>
            <person name="Martin J.C."/>
            <person name="Tyagi R."/>
            <person name="Choi Y.J."/>
            <person name="Wang Q."/>
            <person name="Hallsworth Pepin K."/>
            <person name="Zhang X."/>
            <person name="Ozersky P."/>
            <person name="Wilson R.K."/>
            <person name="Sternberg P.W."/>
            <person name="Gasser R.B."/>
            <person name="Mitreva M."/>
        </authorList>
    </citation>
    <scope>NUCLEOTIDE SEQUENCE [LARGE SCALE GENOMIC DNA]</scope>
    <source>
        <strain evidence="6">HannoverDv2000</strain>
    </source>
</reference>
<dbReference type="FunFam" id="3.40.630.30:FF:000064">
    <property type="entry name" value="GNAT family acetyltransferase"/>
    <property type="match status" value="1"/>
</dbReference>
<gene>
    <name evidence="5" type="ORF">DICVIV_12161</name>
</gene>
<dbReference type="Proteomes" id="UP000053766">
    <property type="component" value="Unassembled WGS sequence"/>
</dbReference>
<dbReference type="CDD" id="cd04301">
    <property type="entry name" value="NAT_SF"/>
    <property type="match status" value="1"/>
</dbReference>
<proteinExistence type="inferred from homology"/>
<dbReference type="InterPro" id="IPR051016">
    <property type="entry name" value="Diverse_Substrate_AcTransf"/>
</dbReference>
<dbReference type="EMBL" id="KN716747">
    <property type="protein sequence ID" value="KJH41854.1"/>
    <property type="molecule type" value="Genomic_DNA"/>
</dbReference>
<evidence type="ECO:0000313" key="5">
    <source>
        <dbReference type="EMBL" id="KJH41854.1"/>
    </source>
</evidence>
<dbReference type="GO" id="GO:0008080">
    <property type="term" value="F:N-acetyltransferase activity"/>
    <property type="evidence" value="ECO:0007669"/>
    <property type="project" value="UniProtKB-ARBA"/>
</dbReference>
<feature type="domain" description="N-acetyltransferase" evidence="4">
    <location>
        <begin position="3"/>
        <end position="160"/>
    </location>
</feature>
<dbReference type="InterPro" id="IPR000182">
    <property type="entry name" value="GNAT_dom"/>
</dbReference>
<keyword evidence="6" id="KW-1185">Reference proteome</keyword>
<evidence type="ECO:0000256" key="2">
    <source>
        <dbReference type="ARBA" id="ARBA00022679"/>
    </source>
</evidence>
<name>A0A0D8XDX6_DICVI</name>